<reference evidence="7 8" key="1">
    <citation type="submission" date="2020-05" db="EMBL/GenBank/DDBJ databases">
        <title>Complete genome sequencing of Campylobacter and Arcobacter type strains.</title>
        <authorList>
            <person name="Miller W.G."/>
            <person name="Yee E."/>
        </authorList>
    </citation>
    <scope>NUCLEOTIDE SEQUENCE [LARGE SCALE GENOMIC DNA]</scope>
    <source>
        <strain evidence="7 8">LMG 21996</strain>
    </source>
</reference>
<evidence type="ECO:0000256" key="2">
    <source>
        <dbReference type="ARBA" id="ARBA00022741"/>
    </source>
</evidence>
<dbReference type="FunFam" id="3.40.50.1440:FF:000001">
    <property type="entry name" value="Cell division protein FtsZ"/>
    <property type="match status" value="1"/>
</dbReference>
<dbReference type="PANTHER" id="PTHR30314">
    <property type="entry name" value="CELL DIVISION PROTEIN FTSZ-RELATED"/>
    <property type="match status" value="1"/>
</dbReference>
<dbReference type="SUPFAM" id="SSF55307">
    <property type="entry name" value="Tubulin C-terminal domain-like"/>
    <property type="match status" value="1"/>
</dbReference>
<evidence type="ECO:0000313" key="7">
    <source>
        <dbReference type="EMBL" id="QKJ27310.1"/>
    </source>
</evidence>
<dbReference type="PANTHER" id="PTHR30314:SF3">
    <property type="entry name" value="MITOCHONDRIAL DIVISION PROTEIN FSZA"/>
    <property type="match status" value="1"/>
</dbReference>
<dbReference type="InterPro" id="IPR008280">
    <property type="entry name" value="Tub_FtsZ_C"/>
</dbReference>
<keyword evidence="3 4" id="KW-0342">GTP-binding</keyword>
<comment type="similarity">
    <text evidence="1 4">Belongs to the FtsZ family.</text>
</comment>
<feature type="binding site" evidence="4">
    <location>
        <position position="203"/>
    </location>
    <ligand>
        <name>GTP</name>
        <dbReference type="ChEBI" id="CHEBI:37565"/>
    </ligand>
</feature>
<evidence type="ECO:0000256" key="3">
    <source>
        <dbReference type="ARBA" id="ARBA00023134"/>
    </source>
</evidence>
<dbReference type="Pfam" id="PF00091">
    <property type="entry name" value="Tubulin"/>
    <property type="match status" value="1"/>
</dbReference>
<comment type="subcellular location">
    <subcellularLocation>
        <location evidence="4">Cytoplasm</location>
    </subcellularLocation>
    <text evidence="4">Assembles at midcell at the inner surface of the cytoplasmic membrane.</text>
</comment>
<dbReference type="InterPro" id="IPR037103">
    <property type="entry name" value="Tubulin/FtsZ-like_C"/>
</dbReference>
<dbReference type="OrthoDB" id="9813375at2"/>
<dbReference type="InterPro" id="IPR003008">
    <property type="entry name" value="Tubulin_FtsZ_GTPase"/>
</dbReference>
<protein>
    <recommendedName>
        <fullName evidence="4 5">Cell division protein FtsZ</fullName>
    </recommendedName>
</protein>
<feature type="region of interest" description="Disordered" evidence="6">
    <location>
        <begin position="339"/>
        <end position="362"/>
    </location>
</feature>
<dbReference type="Gene3D" id="3.30.1330.20">
    <property type="entry name" value="Tubulin/FtsZ, C-terminal domain"/>
    <property type="match status" value="1"/>
</dbReference>
<sequence length="380" mass="40704">MENSNLFGTAEIKVTEQMPTRVLSNNQPKIAVIGVGGGGCNMVNHMIEEGSHKIDLIVANTDLQSLHSSKAPKKIELGPKLTKGFGAGMNPEVGRDAAIESYEEIKSVLEGTEIVFVASGLGGGTGTGAAAIIAKAAKDVGALTVSVVTKPFAWEGKKRAGLANLGLEELKKVSDSLIVIPNEKLNEIVDVGLTFKNSFKIVDNVLYQAVIGMSEVILNPGHSDINTDFADVKTIMKHKGIALMGIGKGKGENSVQDALDNAINSPLLDKVPLEGAKGILIHFSMSPNITLFAISSVMSTIHDKLDQNADIIFGTTTDKTLENDEIKVTIIATGFDSKNEDRDQVENTDETEQKSVPIDSENYLDTPPLMRDYKIQYALK</sequence>
<dbReference type="GO" id="GO:0032153">
    <property type="term" value="C:cell division site"/>
    <property type="evidence" value="ECO:0007669"/>
    <property type="project" value="UniProtKB-UniRule"/>
</dbReference>
<dbReference type="InterPro" id="IPR018316">
    <property type="entry name" value="Tubulin/FtsZ_2-layer-sand-dom"/>
</dbReference>
<comment type="function">
    <text evidence="4">Essential cell division protein that forms a contractile ring structure (Z ring) at the future cell division site. The regulation of the ring assembly controls the timing and the location of cell division. One of the functions of the FtsZ ring is to recruit other cell division proteins to the septum to produce a new cell wall between the dividing cells. Binds GTP and shows GTPase activity.</text>
</comment>
<dbReference type="GO" id="GO:0000917">
    <property type="term" value="P:division septum assembly"/>
    <property type="evidence" value="ECO:0007669"/>
    <property type="project" value="UniProtKB-KW"/>
</dbReference>
<dbReference type="SMART" id="SM00864">
    <property type="entry name" value="Tubulin"/>
    <property type="match status" value="1"/>
</dbReference>
<accession>A0A5J6RIR0</accession>
<dbReference type="KEGG" id="acib:ACBT_1404"/>
<dbReference type="GO" id="GO:0005525">
    <property type="term" value="F:GTP binding"/>
    <property type="evidence" value="ECO:0007669"/>
    <property type="project" value="UniProtKB-UniRule"/>
</dbReference>
<dbReference type="Gene3D" id="3.40.50.1440">
    <property type="entry name" value="Tubulin/FtsZ, GTPase domain"/>
    <property type="match status" value="1"/>
</dbReference>
<evidence type="ECO:0000256" key="4">
    <source>
        <dbReference type="HAMAP-Rule" id="MF_00909"/>
    </source>
</evidence>
<dbReference type="PRINTS" id="PR00423">
    <property type="entry name" value="CELLDVISFTSZ"/>
</dbReference>
<keyword evidence="2 4" id="KW-0547">Nucleotide-binding</keyword>
<dbReference type="AlphaFoldDB" id="A0A5J6RIR0"/>
<dbReference type="GO" id="GO:0043093">
    <property type="term" value="P:FtsZ-dependent cytokinesis"/>
    <property type="evidence" value="ECO:0007669"/>
    <property type="project" value="UniProtKB-UniRule"/>
</dbReference>
<evidence type="ECO:0000256" key="1">
    <source>
        <dbReference type="ARBA" id="ARBA00009690"/>
    </source>
</evidence>
<gene>
    <name evidence="4 7" type="primary">ftsZ</name>
    <name evidence="7" type="ORF">ACBT_1404</name>
</gene>
<keyword evidence="4" id="KW-0963">Cytoplasm</keyword>
<comment type="subunit">
    <text evidence="4">Homodimer. Polymerizes to form a dynamic ring structure in a strictly GTP-dependent manner. Interacts directly with several other division proteins.</text>
</comment>
<dbReference type="HAMAP" id="MF_00909">
    <property type="entry name" value="FtsZ"/>
    <property type="match status" value="1"/>
</dbReference>
<organism evidence="7 8">
    <name type="scientific">Aliarcobacter cibarius</name>
    <dbReference type="NCBI Taxonomy" id="255507"/>
    <lineage>
        <taxon>Bacteria</taxon>
        <taxon>Pseudomonadati</taxon>
        <taxon>Campylobacterota</taxon>
        <taxon>Epsilonproteobacteria</taxon>
        <taxon>Campylobacterales</taxon>
        <taxon>Arcobacteraceae</taxon>
        <taxon>Aliarcobacter</taxon>
    </lineage>
</organism>
<dbReference type="InterPro" id="IPR036525">
    <property type="entry name" value="Tubulin/FtsZ_GTPase_sf"/>
</dbReference>
<evidence type="ECO:0000256" key="5">
    <source>
        <dbReference type="NCBIfam" id="TIGR00065"/>
    </source>
</evidence>
<evidence type="ECO:0000256" key="6">
    <source>
        <dbReference type="SAM" id="MobiDB-lite"/>
    </source>
</evidence>
<feature type="binding site" evidence="4">
    <location>
        <position position="155"/>
    </location>
    <ligand>
        <name>GTP</name>
        <dbReference type="ChEBI" id="CHEBI:37565"/>
    </ligand>
</feature>
<feature type="binding site" evidence="4">
    <location>
        <position position="159"/>
    </location>
    <ligand>
        <name>GTP</name>
        <dbReference type="ChEBI" id="CHEBI:37565"/>
    </ligand>
</feature>
<dbReference type="GO" id="GO:0051258">
    <property type="term" value="P:protein polymerization"/>
    <property type="evidence" value="ECO:0007669"/>
    <property type="project" value="UniProtKB-UniRule"/>
</dbReference>
<dbReference type="SMART" id="SM00865">
    <property type="entry name" value="Tubulin_C"/>
    <property type="match status" value="1"/>
</dbReference>
<dbReference type="InterPro" id="IPR045061">
    <property type="entry name" value="FtsZ/CetZ"/>
</dbReference>
<keyword evidence="4" id="KW-0717">Septation</keyword>
<feature type="binding site" evidence="4">
    <location>
        <begin position="37"/>
        <end position="41"/>
    </location>
    <ligand>
        <name>GTP</name>
        <dbReference type="ChEBI" id="CHEBI:37565"/>
    </ligand>
</feature>
<dbReference type="GO" id="GO:0003924">
    <property type="term" value="F:GTPase activity"/>
    <property type="evidence" value="ECO:0007669"/>
    <property type="project" value="UniProtKB-UniRule"/>
</dbReference>
<name>A0A5J6RIR0_9BACT</name>
<keyword evidence="4 7" id="KW-0132">Cell division</keyword>
<proteinExistence type="inferred from homology"/>
<keyword evidence="4" id="KW-0131">Cell cycle</keyword>
<dbReference type="Pfam" id="PF12327">
    <property type="entry name" value="FtsZ_C"/>
    <property type="match status" value="1"/>
</dbReference>
<dbReference type="NCBIfam" id="TIGR00065">
    <property type="entry name" value="ftsZ"/>
    <property type="match status" value="1"/>
</dbReference>
<dbReference type="SUPFAM" id="SSF52490">
    <property type="entry name" value="Tubulin nucleotide-binding domain-like"/>
    <property type="match status" value="1"/>
</dbReference>
<dbReference type="EMBL" id="CP054051">
    <property type="protein sequence ID" value="QKJ27310.1"/>
    <property type="molecule type" value="Genomic_DNA"/>
</dbReference>
<dbReference type="InterPro" id="IPR024757">
    <property type="entry name" value="FtsZ_C"/>
</dbReference>
<feature type="binding site" evidence="4">
    <location>
        <begin position="124"/>
        <end position="126"/>
    </location>
    <ligand>
        <name>GTP</name>
        <dbReference type="ChEBI" id="CHEBI:37565"/>
    </ligand>
</feature>
<dbReference type="RefSeq" id="WP_119183990.1">
    <property type="nucleotide sequence ID" value="NZ_CP043857.1"/>
</dbReference>
<dbReference type="Proteomes" id="UP000509513">
    <property type="component" value="Chromosome"/>
</dbReference>
<dbReference type="InterPro" id="IPR000158">
    <property type="entry name" value="Cell_div_FtsZ"/>
</dbReference>
<dbReference type="GO" id="GO:0005737">
    <property type="term" value="C:cytoplasm"/>
    <property type="evidence" value="ECO:0007669"/>
    <property type="project" value="UniProtKB-SubCell"/>
</dbReference>
<dbReference type="CDD" id="cd02201">
    <property type="entry name" value="FtsZ_type1"/>
    <property type="match status" value="1"/>
</dbReference>
<evidence type="ECO:0000313" key="8">
    <source>
        <dbReference type="Proteomes" id="UP000509513"/>
    </source>
</evidence>